<dbReference type="GO" id="GO:0019748">
    <property type="term" value="P:secondary metabolic process"/>
    <property type="evidence" value="ECO:0007669"/>
    <property type="project" value="TreeGrafter"/>
</dbReference>
<dbReference type="PANTHER" id="PTHR48070">
    <property type="entry name" value="ESTERASE OVCA2"/>
    <property type="match status" value="1"/>
</dbReference>
<dbReference type="OrthoDB" id="414698at2759"/>
<keyword evidence="4" id="KW-1185">Reference proteome</keyword>
<dbReference type="EMBL" id="KN848079">
    <property type="protein sequence ID" value="KIX96005.1"/>
    <property type="molecule type" value="Genomic_DNA"/>
</dbReference>
<proteinExistence type="predicted"/>
<evidence type="ECO:0000256" key="1">
    <source>
        <dbReference type="ARBA" id="ARBA00022801"/>
    </source>
</evidence>
<reference evidence="3 4" key="1">
    <citation type="submission" date="2015-01" db="EMBL/GenBank/DDBJ databases">
        <title>The Genome Sequence of Fonsecaea multimorphosa CBS 102226.</title>
        <authorList>
            <consortium name="The Broad Institute Genomics Platform"/>
            <person name="Cuomo C."/>
            <person name="de Hoog S."/>
            <person name="Gorbushina A."/>
            <person name="Stielow B."/>
            <person name="Teixiera M."/>
            <person name="Abouelleil A."/>
            <person name="Chapman S.B."/>
            <person name="Priest M."/>
            <person name="Young S.K."/>
            <person name="Wortman J."/>
            <person name="Nusbaum C."/>
            <person name="Birren B."/>
        </authorList>
    </citation>
    <scope>NUCLEOTIDE SEQUENCE [LARGE SCALE GENOMIC DNA]</scope>
    <source>
        <strain evidence="3 4">CBS 102226</strain>
    </source>
</reference>
<evidence type="ECO:0000313" key="3">
    <source>
        <dbReference type="EMBL" id="KIX96005.1"/>
    </source>
</evidence>
<dbReference type="PANTHER" id="PTHR48070:SF6">
    <property type="entry name" value="ESTERASE OVCA2"/>
    <property type="match status" value="1"/>
</dbReference>
<dbReference type="AlphaFoldDB" id="A0A0D2H2C9"/>
<dbReference type="GO" id="GO:0016787">
    <property type="term" value="F:hydrolase activity"/>
    <property type="evidence" value="ECO:0007669"/>
    <property type="project" value="UniProtKB-KW"/>
</dbReference>
<dbReference type="Gene3D" id="3.40.50.1820">
    <property type="entry name" value="alpha/beta hydrolase"/>
    <property type="match status" value="1"/>
</dbReference>
<dbReference type="InterPro" id="IPR005645">
    <property type="entry name" value="FSH-like_dom"/>
</dbReference>
<dbReference type="RefSeq" id="XP_016630128.1">
    <property type="nucleotide sequence ID" value="XM_016778757.1"/>
</dbReference>
<dbReference type="VEuPathDB" id="FungiDB:Z520_08260"/>
<accession>A0A0D2H2C9</accession>
<keyword evidence="1" id="KW-0378">Hydrolase</keyword>
<dbReference type="InterPro" id="IPR029058">
    <property type="entry name" value="AB_hydrolase_fold"/>
</dbReference>
<name>A0A0D2H2C9_9EURO</name>
<dbReference type="GeneID" id="27714006"/>
<dbReference type="GO" id="GO:0005634">
    <property type="term" value="C:nucleus"/>
    <property type="evidence" value="ECO:0007669"/>
    <property type="project" value="TreeGrafter"/>
</dbReference>
<dbReference type="Pfam" id="PF03959">
    <property type="entry name" value="FSH1"/>
    <property type="match status" value="1"/>
</dbReference>
<feature type="domain" description="Serine hydrolase" evidence="2">
    <location>
        <begin position="2"/>
        <end position="241"/>
    </location>
</feature>
<sequence length="262" mass="28980">MRFLCLHGRGTNSDIFERQLAPLVSHVSSEHSFDFLDAQFESPAGPGVAEFFAPPYLAWHDHYRPSHVEKVHENLREVMEEDGPYDGVIGFSQGAALAASLLLYHESQKEAGACDSSGNLFKVAIFFNSVVLLSPSTDTGSKIDEEIKQGEAIYAGLLRGQQTISLPEAYASPDGNEEENPDSIFGFESDTFPHRIQIPTLHVIGIQDQYAVHSRKLVKLCRPDRAQKIEVDCGHEVPRNVAVLTELAEVFELVVSMASMHD</sequence>
<evidence type="ECO:0000313" key="4">
    <source>
        <dbReference type="Proteomes" id="UP000053411"/>
    </source>
</evidence>
<organism evidence="3 4">
    <name type="scientific">Fonsecaea multimorphosa CBS 102226</name>
    <dbReference type="NCBI Taxonomy" id="1442371"/>
    <lineage>
        <taxon>Eukaryota</taxon>
        <taxon>Fungi</taxon>
        <taxon>Dikarya</taxon>
        <taxon>Ascomycota</taxon>
        <taxon>Pezizomycotina</taxon>
        <taxon>Eurotiomycetes</taxon>
        <taxon>Chaetothyriomycetidae</taxon>
        <taxon>Chaetothyriales</taxon>
        <taxon>Herpotrichiellaceae</taxon>
        <taxon>Fonsecaea</taxon>
    </lineage>
</organism>
<dbReference type="GO" id="GO:0005737">
    <property type="term" value="C:cytoplasm"/>
    <property type="evidence" value="ECO:0007669"/>
    <property type="project" value="TreeGrafter"/>
</dbReference>
<gene>
    <name evidence="3" type="ORF">Z520_08260</name>
</gene>
<dbReference type="InterPro" id="IPR050593">
    <property type="entry name" value="LovG"/>
</dbReference>
<dbReference type="Proteomes" id="UP000053411">
    <property type="component" value="Unassembled WGS sequence"/>
</dbReference>
<dbReference type="SUPFAM" id="SSF53474">
    <property type="entry name" value="alpha/beta-Hydrolases"/>
    <property type="match status" value="1"/>
</dbReference>
<protein>
    <recommendedName>
        <fullName evidence="2">Serine hydrolase domain-containing protein</fullName>
    </recommendedName>
</protein>
<evidence type="ECO:0000259" key="2">
    <source>
        <dbReference type="Pfam" id="PF03959"/>
    </source>
</evidence>
<dbReference type="STRING" id="1442371.A0A0D2H2C9"/>